<dbReference type="PANTHER" id="PTHR10622:SF10">
    <property type="entry name" value="HET DOMAIN-CONTAINING PROTEIN"/>
    <property type="match status" value="1"/>
</dbReference>
<evidence type="ECO:0000313" key="3">
    <source>
        <dbReference type="Proteomes" id="UP000297245"/>
    </source>
</evidence>
<gene>
    <name evidence="2" type="ORF">K435DRAFT_971686</name>
</gene>
<organism evidence="2 3">
    <name type="scientific">Dendrothele bispora (strain CBS 962.96)</name>
    <dbReference type="NCBI Taxonomy" id="1314807"/>
    <lineage>
        <taxon>Eukaryota</taxon>
        <taxon>Fungi</taxon>
        <taxon>Dikarya</taxon>
        <taxon>Basidiomycota</taxon>
        <taxon>Agaricomycotina</taxon>
        <taxon>Agaricomycetes</taxon>
        <taxon>Agaricomycetidae</taxon>
        <taxon>Agaricales</taxon>
        <taxon>Agaricales incertae sedis</taxon>
        <taxon>Dendrothele</taxon>
    </lineage>
</organism>
<evidence type="ECO:0000313" key="2">
    <source>
        <dbReference type="EMBL" id="THU83145.1"/>
    </source>
</evidence>
<dbReference type="AlphaFoldDB" id="A0A4V4HCF2"/>
<proteinExistence type="predicted"/>
<protein>
    <recommendedName>
        <fullName evidence="1">Heterokaryon incompatibility domain-containing protein</fullName>
    </recommendedName>
</protein>
<reference evidence="2 3" key="1">
    <citation type="journal article" date="2019" name="Nat. Ecol. Evol.">
        <title>Megaphylogeny resolves global patterns of mushroom evolution.</title>
        <authorList>
            <person name="Varga T."/>
            <person name="Krizsan K."/>
            <person name="Foldi C."/>
            <person name="Dima B."/>
            <person name="Sanchez-Garcia M."/>
            <person name="Sanchez-Ramirez S."/>
            <person name="Szollosi G.J."/>
            <person name="Szarkandi J.G."/>
            <person name="Papp V."/>
            <person name="Albert L."/>
            <person name="Andreopoulos W."/>
            <person name="Angelini C."/>
            <person name="Antonin V."/>
            <person name="Barry K.W."/>
            <person name="Bougher N.L."/>
            <person name="Buchanan P."/>
            <person name="Buyck B."/>
            <person name="Bense V."/>
            <person name="Catcheside P."/>
            <person name="Chovatia M."/>
            <person name="Cooper J."/>
            <person name="Damon W."/>
            <person name="Desjardin D."/>
            <person name="Finy P."/>
            <person name="Geml J."/>
            <person name="Haridas S."/>
            <person name="Hughes K."/>
            <person name="Justo A."/>
            <person name="Karasinski D."/>
            <person name="Kautmanova I."/>
            <person name="Kiss B."/>
            <person name="Kocsube S."/>
            <person name="Kotiranta H."/>
            <person name="LaButti K.M."/>
            <person name="Lechner B.E."/>
            <person name="Liimatainen K."/>
            <person name="Lipzen A."/>
            <person name="Lukacs Z."/>
            <person name="Mihaltcheva S."/>
            <person name="Morgado L.N."/>
            <person name="Niskanen T."/>
            <person name="Noordeloos M.E."/>
            <person name="Ohm R.A."/>
            <person name="Ortiz-Santana B."/>
            <person name="Ovrebo C."/>
            <person name="Racz N."/>
            <person name="Riley R."/>
            <person name="Savchenko A."/>
            <person name="Shiryaev A."/>
            <person name="Soop K."/>
            <person name="Spirin V."/>
            <person name="Szebenyi C."/>
            <person name="Tomsovsky M."/>
            <person name="Tulloss R.E."/>
            <person name="Uehling J."/>
            <person name="Grigoriev I.V."/>
            <person name="Vagvolgyi C."/>
            <person name="Papp T."/>
            <person name="Martin F.M."/>
            <person name="Miettinen O."/>
            <person name="Hibbett D.S."/>
            <person name="Nagy L.G."/>
        </authorList>
    </citation>
    <scope>NUCLEOTIDE SEQUENCE [LARGE SCALE GENOMIC DNA]</scope>
    <source>
        <strain evidence="2 3">CBS 962.96</strain>
    </source>
</reference>
<dbReference type="Pfam" id="PF06985">
    <property type="entry name" value="HET"/>
    <property type="match status" value="1"/>
</dbReference>
<accession>A0A4V4HCF2</accession>
<dbReference type="EMBL" id="ML179684">
    <property type="protein sequence ID" value="THU83145.1"/>
    <property type="molecule type" value="Genomic_DNA"/>
</dbReference>
<feature type="domain" description="Heterokaryon incompatibility" evidence="1">
    <location>
        <begin position="347"/>
        <end position="405"/>
    </location>
</feature>
<evidence type="ECO:0000259" key="1">
    <source>
        <dbReference type="Pfam" id="PF06985"/>
    </source>
</evidence>
<dbReference type="InterPro" id="IPR010730">
    <property type="entry name" value="HET"/>
</dbReference>
<dbReference type="Proteomes" id="UP000297245">
    <property type="component" value="Unassembled WGS sequence"/>
</dbReference>
<sequence length="565" mass="65019">MNICGTFLFPRQNLATPRYVHDVSSIHPLVNLLSSAQKKQFRHMQSFLIDGKIRLIRLTFLKGANRSTQEKFLIKSSWMPRLIASRAIKKFSMPVPKPSSSSWNIFGLIPAALTRTTKPRSHVISSQCMPIIGIRLCAWCICMTQKQRSNVEFTDSKWFERGWTLQELVAPKEVFFFTNEWAFVGSKATHKKDISNQTGIPEGVLDGSMSILEVHPQVRLSWLWGRETSKPADLAYCLMGILDFELEPDPDQSEDVMFQRMEQALCSYTNISFSAEFLMWGLRTSKQMLPSGSVTREPHKKIPISRRPRLSHHMLFFLIDGENKEVTLRQYCDPQFDRKNKLGYLKIRNACFVALRLKLNYLWVDTCCIDQDDPEDKARNINFMFAYYQNAAVCLAYIFDAESSESSLARSEWFTRGWTLQELVAPKEVLFFDKDWVYINKRSKLTQIIYWVTGIDESVLKGGNIHGVHPRNRIGWARGRKTTVSRDLGYCLLGILGIEMAVDEKEKVETTFERLEEAFSLAYPEVQLPLPGLFLFLVGEARNLPIGNKEKKELELDFSCILMGP</sequence>
<dbReference type="OrthoDB" id="2654851at2759"/>
<keyword evidence="3" id="KW-1185">Reference proteome</keyword>
<name>A0A4V4HCF2_DENBC</name>
<dbReference type="PANTHER" id="PTHR10622">
    <property type="entry name" value="HET DOMAIN-CONTAINING PROTEIN"/>
    <property type="match status" value="1"/>
</dbReference>